<dbReference type="AlphaFoldDB" id="A0AAD5IGL7"/>
<organism evidence="2 3">
    <name type="scientific">Acer negundo</name>
    <name type="common">Box elder</name>
    <dbReference type="NCBI Taxonomy" id="4023"/>
    <lineage>
        <taxon>Eukaryota</taxon>
        <taxon>Viridiplantae</taxon>
        <taxon>Streptophyta</taxon>
        <taxon>Embryophyta</taxon>
        <taxon>Tracheophyta</taxon>
        <taxon>Spermatophyta</taxon>
        <taxon>Magnoliopsida</taxon>
        <taxon>eudicotyledons</taxon>
        <taxon>Gunneridae</taxon>
        <taxon>Pentapetalae</taxon>
        <taxon>rosids</taxon>
        <taxon>malvids</taxon>
        <taxon>Sapindales</taxon>
        <taxon>Sapindaceae</taxon>
        <taxon>Hippocastanoideae</taxon>
        <taxon>Acereae</taxon>
        <taxon>Acer</taxon>
    </lineage>
</organism>
<feature type="region of interest" description="Disordered" evidence="1">
    <location>
        <begin position="88"/>
        <end position="120"/>
    </location>
</feature>
<comment type="caution">
    <text evidence="2">The sequence shown here is derived from an EMBL/GenBank/DDBJ whole genome shotgun (WGS) entry which is preliminary data.</text>
</comment>
<reference evidence="2" key="2">
    <citation type="submission" date="2023-02" db="EMBL/GenBank/DDBJ databases">
        <authorList>
            <person name="Swenson N.G."/>
            <person name="Wegrzyn J.L."/>
            <person name="Mcevoy S.L."/>
        </authorList>
    </citation>
    <scope>NUCLEOTIDE SEQUENCE</scope>
    <source>
        <strain evidence="2">91603</strain>
        <tissue evidence="2">Leaf</tissue>
    </source>
</reference>
<dbReference type="EMBL" id="JAJSOW010000106">
    <property type="protein sequence ID" value="KAI9161836.1"/>
    <property type="molecule type" value="Genomic_DNA"/>
</dbReference>
<evidence type="ECO:0000256" key="1">
    <source>
        <dbReference type="SAM" id="MobiDB-lite"/>
    </source>
</evidence>
<accession>A0AAD5IGL7</accession>
<reference evidence="2" key="1">
    <citation type="journal article" date="2022" name="Plant J.">
        <title>Strategies of tolerance reflected in two North American maple genomes.</title>
        <authorList>
            <person name="McEvoy S.L."/>
            <person name="Sezen U.U."/>
            <person name="Trouern-Trend A."/>
            <person name="McMahon S.M."/>
            <person name="Schaberg P.G."/>
            <person name="Yang J."/>
            <person name="Wegrzyn J.L."/>
            <person name="Swenson N.G."/>
        </authorList>
    </citation>
    <scope>NUCLEOTIDE SEQUENCE</scope>
    <source>
        <strain evidence="2">91603</strain>
    </source>
</reference>
<keyword evidence="3" id="KW-1185">Reference proteome</keyword>
<proteinExistence type="predicted"/>
<feature type="compositionally biased region" description="Polar residues" evidence="1">
    <location>
        <begin position="109"/>
        <end position="120"/>
    </location>
</feature>
<evidence type="ECO:0000313" key="3">
    <source>
        <dbReference type="Proteomes" id="UP001064489"/>
    </source>
</evidence>
<sequence length="120" mass="13453">MINLGKKYEDKHRLGYVYEKPTSSPSKTTFVKAILSRTQKEHSDPSPTRVYAFRWAVAPNPSVLSLAFGACDPLQLSSTSTSVVVDHHADCRDPHDGKKKEEPKPSKPTRFSTKIQLDLK</sequence>
<feature type="compositionally biased region" description="Basic and acidic residues" evidence="1">
    <location>
        <begin position="88"/>
        <end position="105"/>
    </location>
</feature>
<dbReference type="Proteomes" id="UP001064489">
    <property type="component" value="Chromosome 2"/>
</dbReference>
<protein>
    <submittedName>
        <fullName evidence="2">Uncharacterized protein</fullName>
    </submittedName>
</protein>
<evidence type="ECO:0000313" key="2">
    <source>
        <dbReference type="EMBL" id="KAI9161836.1"/>
    </source>
</evidence>
<gene>
    <name evidence="2" type="ORF">LWI28_021186</name>
</gene>
<name>A0AAD5IGL7_ACENE</name>